<evidence type="ECO:0000259" key="1">
    <source>
        <dbReference type="Pfam" id="PF01323"/>
    </source>
</evidence>
<accession>A0A369CGY3</accession>
<dbReference type="AlphaFoldDB" id="A0A369CGY3"/>
<dbReference type="Gene3D" id="1.10.472.60">
    <property type="entry name" value="putative protein disulfide isomerase domain"/>
    <property type="match status" value="1"/>
</dbReference>
<dbReference type="GO" id="GO:0016491">
    <property type="term" value="F:oxidoreductase activity"/>
    <property type="evidence" value="ECO:0007669"/>
    <property type="project" value="InterPro"/>
</dbReference>
<protein>
    <recommendedName>
        <fullName evidence="1">DSBA-like thioredoxin domain-containing protein</fullName>
    </recommendedName>
</protein>
<dbReference type="Gene3D" id="3.40.30.10">
    <property type="entry name" value="Glutaredoxin"/>
    <property type="match status" value="1"/>
</dbReference>
<sequence>MSTTLWYVHDPMCSWCFAFRPTLAALQARLPEAVAVKRLLGGLAPDTDEPMPEAMQAYLQATWQRIEERVPGTRFNFDFWTRCRPRRATWPACRAVIAARALNPAYEVPMVEAIQNAYYRQARNPSETDTLVALANELGLDTVRFVRLLDAPETHSRLSEEMGRARAMGVDAFPSLVLEIDASRWRVAVDYNDPEAMALQVDALLTAT</sequence>
<dbReference type="OrthoDB" id="9813770at2"/>
<dbReference type="Proteomes" id="UP000252707">
    <property type="component" value="Unassembled WGS sequence"/>
</dbReference>
<comment type="caution">
    <text evidence="2">The sequence shown here is derived from an EMBL/GenBank/DDBJ whole genome shotgun (WGS) entry which is preliminary data.</text>
</comment>
<evidence type="ECO:0000313" key="3">
    <source>
        <dbReference type="Proteomes" id="UP000252707"/>
    </source>
</evidence>
<organism evidence="2 3">
    <name type="scientific">Thioalbus denitrificans</name>
    <dbReference type="NCBI Taxonomy" id="547122"/>
    <lineage>
        <taxon>Bacteria</taxon>
        <taxon>Pseudomonadati</taxon>
        <taxon>Pseudomonadota</taxon>
        <taxon>Gammaproteobacteria</taxon>
        <taxon>Chromatiales</taxon>
        <taxon>Ectothiorhodospiraceae</taxon>
        <taxon>Thioalbus</taxon>
    </lineage>
</organism>
<dbReference type="InterPro" id="IPR001853">
    <property type="entry name" value="DSBA-like_thioredoxin_dom"/>
</dbReference>
<evidence type="ECO:0000313" key="2">
    <source>
        <dbReference type="EMBL" id="RCX31747.1"/>
    </source>
</evidence>
<proteinExistence type="predicted"/>
<dbReference type="RefSeq" id="WP_114278599.1">
    <property type="nucleotide sequence ID" value="NZ_QPJY01000002.1"/>
</dbReference>
<keyword evidence="3" id="KW-1185">Reference proteome</keyword>
<dbReference type="PANTHER" id="PTHR13887:SF54">
    <property type="entry name" value="DSBA FAMILY PROTEIN"/>
    <property type="match status" value="1"/>
</dbReference>
<dbReference type="CDD" id="cd03025">
    <property type="entry name" value="DsbA_FrnE_like"/>
    <property type="match status" value="1"/>
</dbReference>
<dbReference type="SUPFAM" id="SSF52833">
    <property type="entry name" value="Thioredoxin-like"/>
    <property type="match status" value="1"/>
</dbReference>
<reference evidence="2 3" key="1">
    <citation type="submission" date="2018-07" db="EMBL/GenBank/DDBJ databases">
        <title>Genomic Encyclopedia of Type Strains, Phase IV (KMG-IV): sequencing the most valuable type-strain genomes for metagenomic binning, comparative biology and taxonomic classification.</title>
        <authorList>
            <person name="Goeker M."/>
        </authorList>
    </citation>
    <scope>NUCLEOTIDE SEQUENCE [LARGE SCALE GENOMIC DNA]</scope>
    <source>
        <strain evidence="2 3">DSM 26407</strain>
    </source>
</reference>
<dbReference type="Pfam" id="PF01323">
    <property type="entry name" value="DSBA"/>
    <property type="match status" value="1"/>
</dbReference>
<dbReference type="InterPro" id="IPR036249">
    <property type="entry name" value="Thioredoxin-like_sf"/>
</dbReference>
<feature type="domain" description="DSBA-like thioredoxin" evidence="1">
    <location>
        <begin position="9"/>
        <end position="178"/>
    </location>
</feature>
<gene>
    <name evidence="2" type="ORF">DFQ59_10294</name>
</gene>
<dbReference type="EMBL" id="QPJY01000002">
    <property type="protein sequence ID" value="RCX31747.1"/>
    <property type="molecule type" value="Genomic_DNA"/>
</dbReference>
<name>A0A369CGY3_9GAMM</name>
<dbReference type="PANTHER" id="PTHR13887">
    <property type="entry name" value="GLUTATHIONE S-TRANSFERASE KAPPA"/>
    <property type="match status" value="1"/>
</dbReference>